<dbReference type="GO" id="GO:0051118">
    <property type="term" value="F:glucan endo-1,3-alpha-glucosidase activity"/>
    <property type="evidence" value="ECO:0007669"/>
    <property type="project" value="InterPro"/>
</dbReference>
<sequence>MKLTLGLALLAWAFHAQSKAVFAHFMVRRAPRYPASTYFCEVGNTPSFTQADWATNIALAKSVHIDAFALNMAQGDSTNDAQIPLAFAAAEASGFSLFFSFDYAGNGAWPQSTILSFLNKYISSSAYYHVGDKPFASTFEGPVNAIDWIQIRAITNCLFYPDYSSLGAKAALLAGGGAEIDELFSKSSKVYNYKYLFYKISE</sequence>
<name>A0A4Z1EM98_9HELO</name>
<comment type="caution">
    <text evidence="2">The sequence shown here is derived from an EMBL/GenBank/DDBJ whole genome shotgun (WGS) entry which is preliminary data.</text>
</comment>
<gene>
    <name evidence="2" type="ORF">BTUL_0144g00010</name>
</gene>
<dbReference type="OrthoDB" id="1046782at2759"/>
<evidence type="ECO:0000256" key="1">
    <source>
        <dbReference type="SAM" id="SignalP"/>
    </source>
</evidence>
<accession>A0A4Z1EM98</accession>
<feature type="chain" id="PRO_5021226542" evidence="1">
    <location>
        <begin position="19"/>
        <end position="202"/>
    </location>
</feature>
<dbReference type="AlphaFoldDB" id="A0A4Z1EM98"/>
<proteinExistence type="predicted"/>
<dbReference type="Gene3D" id="3.20.20.80">
    <property type="entry name" value="Glycosidases"/>
    <property type="match status" value="1"/>
</dbReference>
<dbReference type="EMBL" id="PQXH01000144">
    <property type="protein sequence ID" value="TGO10087.1"/>
    <property type="molecule type" value="Genomic_DNA"/>
</dbReference>
<evidence type="ECO:0000313" key="3">
    <source>
        <dbReference type="Proteomes" id="UP000297777"/>
    </source>
</evidence>
<keyword evidence="1" id="KW-0732">Signal</keyword>
<dbReference type="CDD" id="cd11577">
    <property type="entry name" value="GH71"/>
    <property type="match status" value="1"/>
</dbReference>
<feature type="signal peptide" evidence="1">
    <location>
        <begin position="1"/>
        <end position="18"/>
    </location>
</feature>
<organism evidence="2 3">
    <name type="scientific">Botrytis tulipae</name>
    <dbReference type="NCBI Taxonomy" id="87230"/>
    <lineage>
        <taxon>Eukaryota</taxon>
        <taxon>Fungi</taxon>
        <taxon>Dikarya</taxon>
        <taxon>Ascomycota</taxon>
        <taxon>Pezizomycotina</taxon>
        <taxon>Leotiomycetes</taxon>
        <taxon>Helotiales</taxon>
        <taxon>Sclerotiniaceae</taxon>
        <taxon>Botrytis</taxon>
    </lineage>
</organism>
<dbReference type="InterPro" id="IPR005197">
    <property type="entry name" value="Glyco_hydro_71"/>
</dbReference>
<reference evidence="2 3" key="1">
    <citation type="submission" date="2017-12" db="EMBL/GenBank/DDBJ databases">
        <title>Comparative genomics of Botrytis spp.</title>
        <authorList>
            <person name="Valero-Jimenez C.A."/>
            <person name="Tapia P."/>
            <person name="Veloso J."/>
            <person name="Silva-Moreno E."/>
            <person name="Staats M."/>
            <person name="Valdes J.H."/>
            <person name="Van Kan J.A.L."/>
        </authorList>
    </citation>
    <scope>NUCLEOTIDE SEQUENCE [LARGE SCALE GENOMIC DNA]</scope>
    <source>
        <strain evidence="2 3">Bt9001</strain>
    </source>
</reference>
<dbReference type="Proteomes" id="UP000297777">
    <property type="component" value="Unassembled WGS sequence"/>
</dbReference>
<dbReference type="Pfam" id="PF03659">
    <property type="entry name" value="Glyco_hydro_71"/>
    <property type="match status" value="1"/>
</dbReference>
<protein>
    <submittedName>
        <fullName evidence="2">Uncharacterized protein</fullName>
    </submittedName>
</protein>
<evidence type="ECO:0000313" key="2">
    <source>
        <dbReference type="EMBL" id="TGO10087.1"/>
    </source>
</evidence>
<keyword evidence="3" id="KW-1185">Reference proteome</keyword>